<dbReference type="VEuPathDB" id="VectorBase:HLOH_048678"/>
<reference evidence="3 4" key="1">
    <citation type="journal article" date="2020" name="Cell">
        <title>Large-Scale Comparative Analyses of Tick Genomes Elucidate Their Genetic Diversity and Vector Capacities.</title>
        <authorList>
            <consortium name="Tick Genome and Microbiome Consortium (TIGMIC)"/>
            <person name="Jia N."/>
            <person name="Wang J."/>
            <person name="Shi W."/>
            <person name="Du L."/>
            <person name="Sun Y."/>
            <person name="Zhan W."/>
            <person name="Jiang J.F."/>
            <person name="Wang Q."/>
            <person name="Zhang B."/>
            <person name="Ji P."/>
            <person name="Bell-Sakyi L."/>
            <person name="Cui X.M."/>
            <person name="Yuan T.T."/>
            <person name="Jiang B.G."/>
            <person name="Yang W.F."/>
            <person name="Lam T.T."/>
            <person name="Chang Q.C."/>
            <person name="Ding S.J."/>
            <person name="Wang X.J."/>
            <person name="Zhu J.G."/>
            <person name="Ruan X.D."/>
            <person name="Zhao L."/>
            <person name="Wei J.T."/>
            <person name="Ye R.Z."/>
            <person name="Que T.C."/>
            <person name="Du C.H."/>
            <person name="Zhou Y.H."/>
            <person name="Cheng J.X."/>
            <person name="Dai P.F."/>
            <person name="Guo W.B."/>
            <person name="Han X.H."/>
            <person name="Huang E.J."/>
            <person name="Li L.F."/>
            <person name="Wei W."/>
            <person name="Gao Y.C."/>
            <person name="Liu J.Z."/>
            <person name="Shao H.Z."/>
            <person name="Wang X."/>
            <person name="Wang C.C."/>
            <person name="Yang T.C."/>
            <person name="Huo Q.B."/>
            <person name="Li W."/>
            <person name="Chen H.Y."/>
            <person name="Chen S.E."/>
            <person name="Zhou L.G."/>
            <person name="Ni X.B."/>
            <person name="Tian J.H."/>
            <person name="Sheng Y."/>
            <person name="Liu T."/>
            <person name="Pan Y.S."/>
            <person name="Xia L.Y."/>
            <person name="Li J."/>
            <person name="Zhao F."/>
            <person name="Cao W.C."/>
        </authorList>
    </citation>
    <scope>NUCLEOTIDE SEQUENCE [LARGE SCALE GENOMIC DNA]</scope>
    <source>
        <strain evidence="3">HaeL-2018</strain>
    </source>
</reference>
<accession>A0A9J6FVL8</accession>
<evidence type="ECO:0000313" key="3">
    <source>
        <dbReference type="EMBL" id="KAH9366369.1"/>
    </source>
</evidence>
<dbReference type="PANTHER" id="PTHR46560:SF7">
    <property type="entry name" value="RE59626P"/>
    <property type="match status" value="1"/>
</dbReference>
<keyword evidence="1" id="KW-0472">Membrane</keyword>
<dbReference type="AlphaFoldDB" id="A0A9J6FVL8"/>
<dbReference type="OrthoDB" id="6430118at2759"/>
<dbReference type="InterPro" id="IPR001507">
    <property type="entry name" value="ZP_dom"/>
</dbReference>
<organism evidence="3 4">
    <name type="scientific">Haemaphysalis longicornis</name>
    <name type="common">Bush tick</name>
    <dbReference type="NCBI Taxonomy" id="44386"/>
    <lineage>
        <taxon>Eukaryota</taxon>
        <taxon>Metazoa</taxon>
        <taxon>Ecdysozoa</taxon>
        <taxon>Arthropoda</taxon>
        <taxon>Chelicerata</taxon>
        <taxon>Arachnida</taxon>
        <taxon>Acari</taxon>
        <taxon>Parasitiformes</taxon>
        <taxon>Ixodida</taxon>
        <taxon>Ixodoidea</taxon>
        <taxon>Ixodidae</taxon>
        <taxon>Haemaphysalinae</taxon>
        <taxon>Haemaphysalis</taxon>
    </lineage>
</organism>
<evidence type="ECO:0000259" key="2">
    <source>
        <dbReference type="PROSITE" id="PS51034"/>
    </source>
</evidence>
<gene>
    <name evidence="3" type="ORF">HPB48_018130</name>
</gene>
<keyword evidence="4" id="KW-1185">Reference proteome</keyword>
<protein>
    <recommendedName>
        <fullName evidence="2">ZP domain-containing protein</fullName>
    </recommendedName>
</protein>
<feature type="transmembrane region" description="Helical" evidence="1">
    <location>
        <begin position="195"/>
        <end position="220"/>
    </location>
</feature>
<keyword evidence="1" id="KW-1133">Transmembrane helix</keyword>
<feature type="domain" description="ZP" evidence="2">
    <location>
        <begin position="1"/>
        <end position="197"/>
    </location>
</feature>
<dbReference type="PANTHER" id="PTHR46560">
    <property type="entry name" value="CYPHER, ISOFORM B"/>
    <property type="match status" value="1"/>
</dbReference>
<comment type="caution">
    <text evidence="3">The sequence shown here is derived from an EMBL/GenBank/DDBJ whole genome shotgun (WGS) entry which is preliminary data.</text>
</comment>
<name>A0A9J6FVL8_HAELO</name>
<dbReference type="PROSITE" id="PS51034">
    <property type="entry name" value="ZP_2"/>
    <property type="match status" value="1"/>
</dbReference>
<dbReference type="EMBL" id="JABSTR010000004">
    <property type="protein sequence ID" value="KAH9366369.1"/>
    <property type="molecule type" value="Genomic_DNA"/>
</dbReference>
<keyword evidence="1" id="KW-0812">Transmembrane</keyword>
<proteinExistence type="predicted"/>
<evidence type="ECO:0000313" key="4">
    <source>
        <dbReference type="Proteomes" id="UP000821853"/>
    </source>
</evidence>
<evidence type="ECO:0000256" key="1">
    <source>
        <dbReference type="SAM" id="Phobius"/>
    </source>
</evidence>
<sequence>MRCEATAMTAIVQVTSSFRGRVYAVGHPHQCFSSSVTDTGHVALTVPLHGRQCGTKNLSLTQVITGLAPTPPVRLRVVNGSGDEVAGVDLGDPLYLKVDMEDESVFGIFGSSLTARSGEGSETILLLDDKGCPVEPAVFQGFERMAGSKSLMAPFQAFRFASDSTVKFQMTVSFCLDVCPPNRMPRDAVCLTRPVVYTLASLIGVVQAVILGSCCMLLFVNRKWRLTRKRLAAMHTSSSRASVSSKSELFLRT</sequence>
<dbReference type="Proteomes" id="UP000821853">
    <property type="component" value="Chromosome 2"/>
</dbReference>